<name>A0A2G2YQS2_CAPAN</name>
<evidence type="ECO:0000313" key="2">
    <source>
        <dbReference type="EMBL" id="PHT72096.1"/>
    </source>
</evidence>
<dbReference type="Proteomes" id="UP000222542">
    <property type="component" value="Unassembled WGS sequence"/>
</dbReference>
<dbReference type="EMBL" id="AYRZ02000009">
    <property type="protein sequence ID" value="PHT72096.1"/>
    <property type="molecule type" value="Genomic_DNA"/>
</dbReference>
<evidence type="ECO:0000256" key="1">
    <source>
        <dbReference type="SAM" id="MobiDB-lite"/>
    </source>
</evidence>
<feature type="region of interest" description="Disordered" evidence="1">
    <location>
        <begin position="53"/>
        <end position="74"/>
    </location>
</feature>
<dbReference type="AlphaFoldDB" id="A0A2G2YQS2"/>
<sequence length="74" mass="8269">MPSRRVISTGAKVTKRSDIVASDIGYTPFKWNGKLAITNIKLERMRTEKVIQKRSATAAKTQGKNISTRKTHVP</sequence>
<reference evidence="2 3" key="1">
    <citation type="journal article" date="2014" name="Nat. Genet.">
        <title>Genome sequence of the hot pepper provides insights into the evolution of pungency in Capsicum species.</title>
        <authorList>
            <person name="Kim S."/>
            <person name="Park M."/>
            <person name="Yeom S.I."/>
            <person name="Kim Y.M."/>
            <person name="Lee J.M."/>
            <person name="Lee H.A."/>
            <person name="Seo E."/>
            <person name="Choi J."/>
            <person name="Cheong K."/>
            <person name="Kim K.T."/>
            <person name="Jung K."/>
            <person name="Lee G.W."/>
            <person name="Oh S.K."/>
            <person name="Bae C."/>
            <person name="Kim S.B."/>
            <person name="Lee H.Y."/>
            <person name="Kim S.Y."/>
            <person name="Kim M.S."/>
            <person name="Kang B.C."/>
            <person name="Jo Y.D."/>
            <person name="Yang H.B."/>
            <person name="Jeong H.J."/>
            <person name="Kang W.H."/>
            <person name="Kwon J.K."/>
            <person name="Shin C."/>
            <person name="Lim J.Y."/>
            <person name="Park J.H."/>
            <person name="Huh J.H."/>
            <person name="Kim J.S."/>
            <person name="Kim B.D."/>
            <person name="Cohen O."/>
            <person name="Paran I."/>
            <person name="Suh M.C."/>
            <person name="Lee S.B."/>
            <person name="Kim Y.K."/>
            <person name="Shin Y."/>
            <person name="Noh S.J."/>
            <person name="Park J."/>
            <person name="Seo Y.S."/>
            <person name="Kwon S.Y."/>
            <person name="Kim H.A."/>
            <person name="Park J.M."/>
            <person name="Kim H.J."/>
            <person name="Choi S.B."/>
            <person name="Bosland P.W."/>
            <person name="Reeves G."/>
            <person name="Jo S.H."/>
            <person name="Lee B.W."/>
            <person name="Cho H.T."/>
            <person name="Choi H.S."/>
            <person name="Lee M.S."/>
            <person name="Yu Y."/>
            <person name="Do Choi Y."/>
            <person name="Park B.S."/>
            <person name="van Deynze A."/>
            <person name="Ashrafi H."/>
            <person name="Hill T."/>
            <person name="Kim W.T."/>
            <person name="Pai H.S."/>
            <person name="Ahn H.K."/>
            <person name="Yeam I."/>
            <person name="Giovannoni J.J."/>
            <person name="Rose J.K."/>
            <person name="Sorensen I."/>
            <person name="Lee S.J."/>
            <person name="Kim R.W."/>
            <person name="Choi I.Y."/>
            <person name="Choi B.S."/>
            <person name="Lim J.S."/>
            <person name="Lee Y.H."/>
            <person name="Choi D."/>
        </authorList>
    </citation>
    <scope>NUCLEOTIDE SEQUENCE [LARGE SCALE GENOMIC DNA]</scope>
    <source>
        <strain evidence="3">cv. CM334</strain>
    </source>
</reference>
<keyword evidence="3" id="KW-1185">Reference proteome</keyword>
<dbReference type="Gramene" id="PHT72096">
    <property type="protein sequence ID" value="PHT72096"/>
    <property type="gene ID" value="T459_22881"/>
</dbReference>
<evidence type="ECO:0000313" key="3">
    <source>
        <dbReference type="Proteomes" id="UP000222542"/>
    </source>
</evidence>
<accession>A0A2G2YQS2</accession>
<proteinExistence type="predicted"/>
<reference evidence="2 3" key="2">
    <citation type="journal article" date="2017" name="Genome Biol.">
        <title>New reference genome sequences of hot pepper reveal the massive evolution of plant disease-resistance genes by retroduplication.</title>
        <authorList>
            <person name="Kim S."/>
            <person name="Park J."/>
            <person name="Yeom S.I."/>
            <person name="Kim Y.M."/>
            <person name="Seo E."/>
            <person name="Kim K.T."/>
            <person name="Kim M.S."/>
            <person name="Lee J.M."/>
            <person name="Cheong K."/>
            <person name="Shin H.S."/>
            <person name="Kim S.B."/>
            <person name="Han K."/>
            <person name="Lee J."/>
            <person name="Park M."/>
            <person name="Lee H.A."/>
            <person name="Lee H.Y."/>
            <person name="Lee Y."/>
            <person name="Oh S."/>
            <person name="Lee J.H."/>
            <person name="Choi E."/>
            <person name="Choi E."/>
            <person name="Lee S.E."/>
            <person name="Jeon J."/>
            <person name="Kim H."/>
            <person name="Choi G."/>
            <person name="Song H."/>
            <person name="Lee J."/>
            <person name="Lee S.C."/>
            <person name="Kwon J.K."/>
            <person name="Lee H.Y."/>
            <person name="Koo N."/>
            <person name="Hong Y."/>
            <person name="Kim R.W."/>
            <person name="Kang W.H."/>
            <person name="Huh J.H."/>
            <person name="Kang B.C."/>
            <person name="Yang T.J."/>
            <person name="Lee Y.H."/>
            <person name="Bennetzen J.L."/>
            <person name="Choi D."/>
        </authorList>
    </citation>
    <scope>NUCLEOTIDE SEQUENCE [LARGE SCALE GENOMIC DNA]</scope>
    <source>
        <strain evidence="3">cv. CM334</strain>
    </source>
</reference>
<gene>
    <name evidence="2" type="ORF">T459_22881</name>
</gene>
<protein>
    <submittedName>
        <fullName evidence="2">Uncharacterized protein</fullName>
    </submittedName>
</protein>
<organism evidence="2 3">
    <name type="scientific">Capsicum annuum</name>
    <name type="common">Capsicum pepper</name>
    <dbReference type="NCBI Taxonomy" id="4072"/>
    <lineage>
        <taxon>Eukaryota</taxon>
        <taxon>Viridiplantae</taxon>
        <taxon>Streptophyta</taxon>
        <taxon>Embryophyta</taxon>
        <taxon>Tracheophyta</taxon>
        <taxon>Spermatophyta</taxon>
        <taxon>Magnoliopsida</taxon>
        <taxon>eudicotyledons</taxon>
        <taxon>Gunneridae</taxon>
        <taxon>Pentapetalae</taxon>
        <taxon>asterids</taxon>
        <taxon>lamiids</taxon>
        <taxon>Solanales</taxon>
        <taxon>Solanaceae</taxon>
        <taxon>Solanoideae</taxon>
        <taxon>Capsiceae</taxon>
        <taxon>Capsicum</taxon>
    </lineage>
</organism>
<feature type="compositionally biased region" description="Polar residues" evidence="1">
    <location>
        <begin position="54"/>
        <end position="66"/>
    </location>
</feature>
<comment type="caution">
    <text evidence="2">The sequence shown here is derived from an EMBL/GenBank/DDBJ whole genome shotgun (WGS) entry which is preliminary data.</text>
</comment>